<name>I2F731_9BACT</name>
<evidence type="ECO:0000313" key="2">
    <source>
        <dbReference type="EMBL" id="AFK07734.1"/>
    </source>
</evidence>
<keyword evidence="3" id="KW-1185">Reference proteome</keyword>
<dbReference type="HOGENOM" id="CLU_075239_1_0_0"/>
<dbReference type="PANTHER" id="PTHR21381:SF3">
    <property type="entry name" value="SGC REGION PROTEIN SGCQ-RELATED"/>
    <property type="match status" value="1"/>
</dbReference>
<dbReference type="Gene3D" id="3.20.20.70">
    <property type="entry name" value="Aldolase class I"/>
    <property type="match status" value="1"/>
</dbReference>
<protein>
    <submittedName>
        <fullName evidence="2">Membrane complex biogenesis protein, BtpA family</fullName>
    </submittedName>
</protein>
<evidence type="ECO:0000256" key="1">
    <source>
        <dbReference type="ARBA" id="ARBA00006007"/>
    </source>
</evidence>
<dbReference type="GeneID" id="87107840"/>
<organism evidence="2 3">
    <name type="scientific">Mesotoga prima MesG1.Ag.4.2</name>
    <dbReference type="NCBI Taxonomy" id="660470"/>
    <lineage>
        <taxon>Bacteria</taxon>
        <taxon>Thermotogati</taxon>
        <taxon>Thermotogota</taxon>
        <taxon>Thermotogae</taxon>
        <taxon>Kosmotogales</taxon>
        <taxon>Kosmotogaceae</taxon>
        <taxon>Mesotoga</taxon>
    </lineage>
</organism>
<dbReference type="PIRSF" id="PIRSF005956">
    <property type="entry name" value="BtpA"/>
    <property type="match status" value="1"/>
</dbReference>
<dbReference type="RefSeq" id="WP_014731511.1">
    <property type="nucleotide sequence ID" value="NC_017934.1"/>
</dbReference>
<accession>I2F731</accession>
<dbReference type="AlphaFoldDB" id="I2F731"/>
<dbReference type="InterPro" id="IPR005137">
    <property type="entry name" value="BtpA"/>
</dbReference>
<dbReference type="eggNOG" id="COG0434">
    <property type="taxonomic scope" value="Bacteria"/>
</dbReference>
<dbReference type="KEGG" id="mpg:Theba_2100"/>
<dbReference type="InterPro" id="IPR013785">
    <property type="entry name" value="Aldolase_TIM"/>
</dbReference>
<dbReference type="PANTHER" id="PTHR21381">
    <property type="entry name" value="ZGC:162297"/>
    <property type="match status" value="1"/>
</dbReference>
<gene>
    <name evidence="2" type="ORF">Theba_2100</name>
</gene>
<dbReference type="NCBIfam" id="TIGR00259">
    <property type="entry name" value="thylakoid_BtpA"/>
    <property type="match status" value="1"/>
</dbReference>
<comment type="similarity">
    <text evidence="1">Belongs to the BtpA family.</text>
</comment>
<dbReference type="EMBL" id="CP003532">
    <property type="protein sequence ID" value="AFK07734.1"/>
    <property type="molecule type" value="Genomic_DNA"/>
</dbReference>
<proteinExistence type="inferred from homology"/>
<dbReference type="InterPro" id="IPR011060">
    <property type="entry name" value="RibuloseP-bd_barrel"/>
</dbReference>
<evidence type="ECO:0000313" key="3">
    <source>
        <dbReference type="Proteomes" id="UP000002881"/>
    </source>
</evidence>
<dbReference type="STRING" id="660470.Theba_2100"/>
<reference evidence="2 3" key="1">
    <citation type="journal article" date="2012" name="Genome Biol. Evol.">
        <title>Genome Sequence of the Mesophilic Thermotogales Bacterium Mesotoga prima MesG1.Ag.4.2 Reveals the Largest Thermotogales Genome To Date.</title>
        <authorList>
            <person name="Zhaxybayeva O."/>
            <person name="Swithers K.S."/>
            <person name="Foght J."/>
            <person name="Green A.G."/>
            <person name="Bruce D."/>
            <person name="Detter C."/>
            <person name="Han S."/>
            <person name="Teshima H."/>
            <person name="Han J."/>
            <person name="Woyke T."/>
            <person name="Pitluck S."/>
            <person name="Nolan M."/>
            <person name="Ivanova N."/>
            <person name="Pati A."/>
            <person name="Land M.L."/>
            <person name="Dlutek M."/>
            <person name="Doolittle W.F."/>
            <person name="Noll K.M."/>
            <person name="Nesbo C.L."/>
        </authorList>
    </citation>
    <scope>NUCLEOTIDE SEQUENCE [LARGE SCALE GENOMIC DNA]</scope>
    <source>
        <strain evidence="3">mesG1.Ag.4.2</strain>
    </source>
</reference>
<dbReference type="Pfam" id="PF03437">
    <property type="entry name" value="BtpA"/>
    <property type="match status" value="1"/>
</dbReference>
<dbReference type="Proteomes" id="UP000002881">
    <property type="component" value="Chromosome"/>
</dbReference>
<sequence length="282" mass="30892">MRRDREVLSSIFKKGKPIIGMIHLRPLPGSPRYDPEKLGMKEILRIAIEEARIMEGCGVDGLQIENIWDFPYLKGERIGHETSAALAVATQSVREAVNIPVGVNCHLNGGKAALAAAVAGGAKWIRIFEWVNAYVSHAGLTEGIGAELSRYRKLIGAEEIKFMCDVNVKHGSHFIISDRSVEEQAHDAESEGAEILIVTGFETGQAPNAEKVKSFSEAVSIPVMIGSGLTKENVGELLRFADGAIVGSYFKRDNNWKNPVDPNNVRSFMKTVESLREAGYDD</sequence>
<dbReference type="SUPFAM" id="SSF51366">
    <property type="entry name" value="Ribulose-phoshate binding barrel"/>
    <property type="match status" value="1"/>
</dbReference>